<organism evidence="3 4">
    <name type="scientific">Sphingomonas arantia</name>
    <dbReference type="NCBI Taxonomy" id="1460676"/>
    <lineage>
        <taxon>Bacteria</taxon>
        <taxon>Pseudomonadati</taxon>
        <taxon>Pseudomonadota</taxon>
        <taxon>Alphaproteobacteria</taxon>
        <taxon>Sphingomonadales</taxon>
        <taxon>Sphingomonadaceae</taxon>
        <taxon>Sphingomonas</taxon>
    </lineage>
</organism>
<comment type="caution">
    <text evidence="3">The sequence shown here is derived from an EMBL/GenBank/DDBJ whole genome shotgun (WGS) entry which is preliminary data.</text>
</comment>
<dbReference type="PRINTS" id="PR01438">
    <property type="entry name" value="UNVRSLSTRESS"/>
</dbReference>
<dbReference type="EMBL" id="JBHUGS010000001">
    <property type="protein sequence ID" value="MFD1949918.1"/>
    <property type="molecule type" value="Genomic_DNA"/>
</dbReference>
<reference evidence="4" key="1">
    <citation type="journal article" date="2019" name="Int. J. Syst. Evol. Microbiol.">
        <title>The Global Catalogue of Microorganisms (GCM) 10K type strain sequencing project: providing services to taxonomists for standard genome sequencing and annotation.</title>
        <authorList>
            <consortium name="The Broad Institute Genomics Platform"/>
            <consortium name="The Broad Institute Genome Sequencing Center for Infectious Disease"/>
            <person name="Wu L."/>
            <person name="Ma J."/>
        </authorList>
    </citation>
    <scope>NUCLEOTIDE SEQUENCE [LARGE SCALE GENOMIC DNA]</scope>
    <source>
        <strain evidence="4">CGMCC 1.12702</strain>
    </source>
</reference>
<gene>
    <name evidence="3" type="ORF">ACFSGX_03930</name>
</gene>
<feature type="domain" description="UspA" evidence="2">
    <location>
        <begin position="185"/>
        <end position="268"/>
    </location>
</feature>
<dbReference type="CDD" id="cd00293">
    <property type="entry name" value="USP-like"/>
    <property type="match status" value="1"/>
</dbReference>
<evidence type="ECO:0000313" key="4">
    <source>
        <dbReference type="Proteomes" id="UP001597400"/>
    </source>
</evidence>
<dbReference type="PANTHER" id="PTHR46268:SF15">
    <property type="entry name" value="UNIVERSAL STRESS PROTEIN HP_0031"/>
    <property type="match status" value="1"/>
</dbReference>
<keyword evidence="4" id="KW-1185">Reference proteome</keyword>
<dbReference type="Proteomes" id="UP001597400">
    <property type="component" value="Unassembled WGS sequence"/>
</dbReference>
<protein>
    <submittedName>
        <fullName evidence="3">Universal stress protein</fullName>
    </submittedName>
</protein>
<dbReference type="RefSeq" id="WP_380927631.1">
    <property type="nucleotide sequence ID" value="NZ_JBHUGS010000001.1"/>
</dbReference>
<proteinExistence type="inferred from homology"/>
<name>A0ABW4TTS5_9SPHN</name>
<accession>A0ABW4TTS5</accession>
<sequence>MKSILLHIYDDTGLESRMQAAFDLARAFGGHITCLHATPYEDYLATDPLLAAALPAEFSAKMEMLRIALQARVEARMQSEGVTWEWRHIDDAMARGLIAGSALADVIVLSLAGPAATWDDPRPLAAAVATGAMAAVLAIPTDARRFDASGPALVAWNGSAEAALAVKAALPLLRIASSVHLIEVEDRAQAYPRDHAARYLSDHGIAVEIIQRGPIDGSVSRALIDSATGIGVGLIVMGAFGRSRLRELLLGGVTRDLLHSSPVPLLLAH</sequence>
<dbReference type="InterPro" id="IPR006016">
    <property type="entry name" value="UspA"/>
</dbReference>
<dbReference type="SUPFAM" id="SSF52402">
    <property type="entry name" value="Adenine nucleotide alpha hydrolases-like"/>
    <property type="match status" value="2"/>
</dbReference>
<dbReference type="Gene3D" id="3.40.50.12370">
    <property type="match status" value="1"/>
</dbReference>
<evidence type="ECO:0000259" key="2">
    <source>
        <dbReference type="Pfam" id="PF00582"/>
    </source>
</evidence>
<evidence type="ECO:0000313" key="3">
    <source>
        <dbReference type="EMBL" id="MFD1949918.1"/>
    </source>
</evidence>
<dbReference type="Pfam" id="PF00582">
    <property type="entry name" value="Usp"/>
    <property type="match status" value="1"/>
</dbReference>
<dbReference type="InterPro" id="IPR006015">
    <property type="entry name" value="Universal_stress_UspA"/>
</dbReference>
<evidence type="ECO:0000256" key="1">
    <source>
        <dbReference type="ARBA" id="ARBA00008791"/>
    </source>
</evidence>
<dbReference type="PANTHER" id="PTHR46268">
    <property type="entry name" value="STRESS RESPONSE PROTEIN NHAX"/>
    <property type="match status" value="1"/>
</dbReference>
<comment type="similarity">
    <text evidence="1">Belongs to the universal stress protein A family.</text>
</comment>